<dbReference type="PANTHER" id="PTHR14969">
    <property type="entry name" value="SPHINGOSINE-1-PHOSPHATE PHOSPHOHYDROLASE"/>
    <property type="match status" value="1"/>
</dbReference>
<organism evidence="3 4">
    <name type="scientific">Candidatus Roizmanbacteria bacterium RIFCSPHIGHO2_01_FULL_39_12b</name>
    <dbReference type="NCBI Taxonomy" id="1802030"/>
    <lineage>
        <taxon>Bacteria</taxon>
        <taxon>Candidatus Roizmaniibacteriota</taxon>
    </lineage>
</organism>
<dbReference type="Gene3D" id="1.20.144.10">
    <property type="entry name" value="Phosphatidic acid phosphatase type 2/haloperoxidase"/>
    <property type="match status" value="1"/>
</dbReference>
<dbReference type="InterPro" id="IPR036938">
    <property type="entry name" value="PAP2/HPO_sf"/>
</dbReference>
<dbReference type="InterPro" id="IPR000326">
    <property type="entry name" value="PAP2/HPO"/>
</dbReference>
<keyword evidence="1" id="KW-0472">Membrane</keyword>
<dbReference type="Pfam" id="PF01569">
    <property type="entry name" value="PAP2"/>
    <property type="match status" value="1"/>
</dbReference>
<protein>
    <recommendedName>
        <fullName evidence="2">Phosphatidic acid phosphatase type 2/haloperoxidase domain-containing protein</fullName>
    </recommendedName>
</protein>
<accession>A0A1F7G895</accession>
<dbReference type="SMART" id="SM00014">
    <property type="entry name" value="acidPPc"/>
    <property type="match status" value="1"/>
</dbReference>
<keyword evidence="1" id="KW-1133">Transmembrane helix</keyword>
<feature type="transmembrane region" description="Helical" evidence="1">
    <location>
        <begin position="98"/>
        <end position="119"/>
    </location>
</feature>
<dbReference type="EMBL" id="MFZF01000034">
    <property type="protein sequence ID" value="OGK15137.1"/>
    <property type="molecule type" value="Genomic_DNA"/>
</dbReference>
<keyword evidence="1" id="KW-0812">Transmembrane</keyword>
<evidence type="ECO:0000313" key="3">
    <source>
        <dbReference type="EMBL" id="OGK15137.1"/>
    </source>
</evidence>
<reference evidence="3 4" key="1">
    <citation type="journal article" date="2016" name="Nat. Commun.">
        <title>Thousands of microbial genomes shed light on interconnected biogeochemical processes in an aquifer system.</title>
        <authorList>
            <person name="Anantharaman K."/>
            <person name="Brown C.T."/>
            <person name="Hug L.A."/>
            <person name="Sharon I."/>
            <person name="Castelle C.J."/>
            <person name="Probst A.J."/>
            <person name="Thomas B.C."/>
            <person name="Singh A."/>
            <person name="Wilkins M.J."/>
            <person name="Karaoz U."/>
            <person name="Brodie E.L."/>
            <person name="Williams K.H."/>
            <person name="Hubbard S.S."/>
            <person name="Banfield J.F."/>
        </authorList>
    </citation>
    <scope>NUCLEOTIDE SEQUENCE [LARGE SCALE GENOMIC DNA]</scope>
</reference>
<gene>
    <name evidence="3" type="ORF">A2690_00020</name>
</gene>
<dbReference type="SUPFAM" id="SSF48317">
    <property type="entry name" value="Acid phosphatase/Vanadium-dependent haloperoxidase"/>
    <property type="match status" value="1"/>
</dbReference>
<dbReference type="Proteomes" id="UP000178372">
    <property type="component" value="Unassembled WGS sequence"/>
</dbReference>
<feature type="domain" description="Phosphatidic acid phosphatase type 2/haloperoxidase" evidence="2">
    <location>
        <begin position="56"/>
        <end position="165"/>
    </location>
</feature>
<dbReference type="PANTHER" id="PTHR14969:SF13">
    <property type="entry name" value="AT30094P"/>
    <property type="match status" value="1"/>
</dbReference>
<sequence length="189" mass="21488">MKIDLYIFDSIHQFAGIFWPLDWLGILGAKYLPYLLIIAALYFLFRLKTSKEKLFFLSFTALATLLSRGIITEAFRFFYDRPRPFVALGFQPLISQDIAGSFPSGHAAFYFALALCLYLFNKKWGWWFMVLSLFMGLARVFVGVHYPSDILGGMAIAAVSFFVVLKIFSGNVTDETLDKKSLETLEKAA</sequence>
<evidence type="ECO:0000313" key="4">
    <source>
        <dbReference type="Proteomes" id="UP000178372"/>
    </source>
</evidence>
<dbReference type="AlphaFoldDB" id="A0A1F7G895"/>
<feature type="transmembrane region" description="Helical" evidence="1">
    <location>
        <begin position="54"/>
        <end position="78"/>
    </location>
</feature>
<feature type="transmembrane region" description="Helical" evidence="1">
    <location>
        <begin position="23"/>
        <end position="45"/>
    </location>
</feature>
<feature type="transmembrane region" description="Helical" evidence="1">
    <location>
        <begin position="126"/>
        <end position="144"/>
    </location>
</feature>
<evidence type="ECO:0000259" key="2">
    <source>
        <dbReference type="SMART" id="SM00014"/>
    </source>
</evidence>
<evidence type="ECO:0000256" key="1">
    <source>
        <dbReference type="SAM" id="Phobius"/>
    </source>
</evidence>
<comment type="caution">
    <text evidence="3">The sequence shown here is derived from an EMBL/GenBank/DDBJ whole genome shotgun (WGS) entry which is preliminary data.</text>
</comment>
<name>A0A1F7G895_9BACT</name>
<feature type="transmembrane region" description="Helical" evidence="1">
    <location>
        <begin position="150"/>
        <end position="169"/>
    </location>
</feature>
<proteinExistence type="predicted"/>